<dbReference type="Proteomes" id="UP000281406">
    <property type="component" value="Unassembled WGS sequence"/>
</dbReference>
<reference evidence="1 2" key="1">
    <citation type="submission" date="2018-10" db="EMBL/GenBank/DDBJ databases">
        <title>Genome assembly for a Yunnan-Guizhou Plateau 3E fish, Anabarilius grahami (Regan), and its evolutionary and genetic applications.</title>
        <authorList>
            <person name="Jiang W."/>
        </authorList>
    </citation>
    <scope>NUCLEOTIDE SEQUENCE [LARGE SCALE GENOMIC DNA]</scope>
    <source>
        <strain evidence="1">AG-KIZ</strain>
        <tissue evidence="1">Muscle</tissue>
    </source>
</reference>
<proteinExistence type="predicted"/>
<organism evidence="1 2">
    <name type="scientific">Anabarilius grahami</name>
    <name type="common">Kanglang fish</name>
    <name type="synonym">Barilius grahami</name>
    <dbReference type="NCBI Taxonomy" id="495550"/>
    <lineage>
        <taxon>Eukaryota</taxon>
        <taxon>Metazoa</taxon>
        <taxon>Chordata</taxon>
        <taxon>Craniata</taxon>
        <taxon>Vertebrata</taxon>
        <taxon>Euteleostomi</taxon>
        <taxon>Actinopterygii</taxon>
        <taxon>Neopterygii</taxon>
        <taxon>Teleostei</taxon>
        <taxon>Ostariophysi</taxon>
        <taxon>Cypriniformes</taxon>
        <taxon>Xenocyprididae</taxon>
        <taxon>Xenocypridinae</taxon>
        <taxon>Xenocypridinae incertae sedis</taxon>
        <taxon>Anabarilius</taxon>
    </lineage>
</organism>
<comment type="caution">
    <text evidence="1">The sequence shown here is derived from an EMBL/GenBank/DDBJ whole genome shotgun (WGS) entry which is preliminary data.</text>
</comment>
<evidence type="ECO:0000313" key="1">
    <source>
        <dbReference type="EMBL" id="ROL43437.1"/>
    </source>
</evidence>
<protein>
    <submittedName>
        <fullName evidence="1">Uncharacterized protein</fullName>
    </submittedName>
</protein>
<dbReference type="EMBL" id="RJVU01048406">
    <property type="protein sequence ID" value="ROL43437.1"/>
    <property type="molecule type" value="Genomic_DNA"/>
</dbReference>
<gene>
    <name evidence="1" type="ORF">DPX16_17258</name>
</gene>
<keyword evidence="2" id="KW-1185">Reference proteome</keyword>
<name>A0A3N0YB39_ANAGA</name>
<evidence type="ECO:0000313" key="2">
    <source>
        <dbReference type="Proteomes" id="UP000281406"/>
    </source>
</evidence>
<dbReference type="AlphaFoldDB" id="A0A3N0YB39"/>
<sequence>MHLSRKALRRGAENTRPRSCRWRTLLCSRSPCVSLSLSLSLSHSSLLLLQAKPDIIMATVTASAAGNGGICWREIEE</sequence>
<accession>A0A3N0YB39</accession>